<sequence>MSNQNKTFTKKIFILITMLVSLGFLSIASANSPFAQNNAVDSNSSITKSDGTDTSEGKCGDDEDAETSEEDSDQATDDDTEEDVTDADEDKEEGKCGG</sequence>
<name>A0A3B0WV02_9ZZZZ</name>
<dbReference type="AlphaFoldDB" id="A0A3B0WV02"/>
<feature type="compositionally biased region" description="Polar residues" evidence="1">
    <location>
        <begin position="34"/>
        <end position="54"/>
    </location>
</feature>
<evidence type="ECO:0000256" key="1">
    <source>
        <dbReference type="SAM" id="MobiDB-lite"/>
    </source>
</evidence>
<proteinExistence type="predicted"/>
<dbReference type="EMBL" id="UOFC01000152">
    <property type="protein sequence ID" value="VAW47514.1"/>
    <property type="molecule type" value="Genomic_DNA"/>
</dbReference>
<feature type="region of interest" description="Disordered" evidence="1">
    <location>
        <begin position="34"/>
        <end position="98"/>
    </location>
</feature>
<evidence type="ECO:0000313" key="2">
    <source>
        <dbReference type="EMBL" id="VAW47514.1"/>
    </source>
</evidence>
<accession>A0A3B0WV02</accession>
<organism evidence="2">
    <name type="scientific">hydrothermal vent metagenome</name>
    <dbReference type="NCBI Taxonomy" id="652676"/>
    <lineage>
        <taxon>unclassified sequences</taxon>
        <taxon>metagenomes</taxon>
        <taxon>ecological metagenomes</taxon>
    </lineage>
</organism>
<gene>
    <name evidence="2" type="ORF">MNBD_GAMMA03-1539</name>
</gene>
<reference evidence="2" key="1">
    <citation type="submission" date="2018-06" db="EMBL/GenBank/DDBJ databases">
        <authorList>
            <person name="Zhirakovskaya E."/>
        </authorList>
    </citation>
    <scope>NUCLEOTIDE SEQUENCE</scope>
</reference>
<feature type="compositionally biased region" description="Acidic residues" evidence="1">
    <location>
        <begin position="61"/>
        <end position="91"/>
    </location>
</feature>
<protein>
    <submittedName>
        <fullName evidence="2">Uncharacterized protein</fullName>
    </submittedName>
</protein>